<dbReference type="AlphaFoldDB" id="A0A7X6N4E8"/>
<keyword evidence="8" id="KW-0346">Stress response</keyword>
<dbReference type="Gene3D" id="3.90.640.10">
    <property type="entry name" value="Actin, Chain A, domain 4"/>
    <property type="match status" value="1"/>
</dbReference>
<keyword evidence="14" id="KW-1185">Reference proteome</keyword>
<dbReference type="EMBL" id="JAAXPN010000001">
    <property type="protein sequence ID" value="NKZ23723.1"/>
    <property type="molecule type" value="Genomic_DNA"/>
</dbReference>
<reference evidence="13 14" key="1">
    <citation type="submission" date="2020-04" db="EMBL/GenBank/DDBJ databases">
        <title>MicrobeNet Type strains.</title>
        <authorList>
            <person name="Nicholson A.C."/>
        </authorList>
    </citation>
    <scope>NUCLEOTIDE SEQUENCE [LARGE SCALE GENOMIC DNA]</scope>
    <source>
        <strain evidence="13 14">CCUG 61472</strain>
    </source>
</reference>
<dbReference type="GO" id="GO:0005524">
    <property type="term" value="F:ATP binding"/>
    <property type="evidence" value="ECO:0007669"/>
    <property type="project" value="UniProtKB-KW"/>
</dbReference>
<dbReference type="Proteomes" id="UP000549765">
    <property type="component" value="Unassembled WGS sequence"/>
</dbReference>
<dbReference type="GO" id="GO:0140662">
    <property type="term" value="F:ATP-dependent protein folding chaperone"/>
    <property type="evidence" value="ECO:0007669"/>
    <property type="project" value="InterPro"/>
</dbReference>
<comment type="caution">
    <text evidence="13">The sequence shown here is derived from an EMBL/GenBank/DDBJ whole genome shotgun (WGS) entry which is preliminary data.</text>
</comment>
<keyword evidence="6" id="KW-0547">Nucleotide-binding</keyword>
<evidence type="ECO:0000256" key="8">
    <source>
        <dbReference type="ARBA" id="ARBA00023016"/>
    </source>
</evidence>
<organism evidence="13 14">
    <name type="scientific">Periweissella fabalis</name>
    <dbReference type="NCBI Taxonomy" id="1070421"/>
    <lineage>
        <taxon>Bacteria</taxon>
        <taxon>Bacillati</taxon>
        <taxon>Bacillota</taxon>
        <taxon>Bacilli</taxon>
        <taxon>Lactobacillales</taxon>
        <taxon>Lactobacillaceae</taxon>
        <taxon>Periweissella</taxon>
    </lineage>
</organism>
<proteinExistence type="inferred from homology"/>
<evidence type="ECO:0000256" key="4">
    <source>
        <dbReference type="ARBA" id="ARBA00017249"/>
    </source>
</evidence>
<dbReference type="FunFam" id="3.30.420.40:FF:000545">
    <property type="entry name" value="Endoplasmic reticulum chaperone BiP"/>
    <property type="match status" value="1"/>
</dbReference>
<sequence length="840" mass="93830">MLIGIDFGTYDSGIAVFTHNMPQVIKSGAKDMIISSRVALGKQPIIGNDIPKYTFTKRHVIKSIKRHLGEQNYRIMIDDKFYKPVEIAALILKDLKETAEFELGESITETVITVPVMFNDVQRKALKQAATIAGFEKVNLINESTAIALAYAEQKKFQANELNIFYSIGAGMYDVSLVEINNDVIEVVASSGSNCLGSDDFDDRIVEWLVQDFYSKHAIDLSNDSNVIKRLTVAAENAKIELSEKEETNIKVVAVTNNGNQSLDIDTCLSRSHFNTLVASLINELKQPIERLCKDASYLISEVDNILLAGGGSQVPLIKETLITSGNTNVTVIDDQVMALKGTAIQAAILTNTLNKDITVIDITAMSVVLEQSNGSFVKLISSNTIIPNVAPKIVINKKNVEQLTFLQGANQLNVLGVLNSVDFFLDLDENQYELEVSVDRNGIISIRLINTINSTENLIFLGDNELENLTLFSEFDEEKEKYFNKVPGKYFANVHEVINDAFDEGQFRYWDSKGCLMQIEVPFDQYTQAIELMSERIKNGDIPSIDNIDFAKKIIAKGFFSYDQVFHLAVNGNIDLIKYNEVEETISAKQNISISLAVAYVISRWYGTDKEKALLNTAYLGLKADGFNFVKDLLSAEIRQLGLSTNLFSDSKLAFSLLEDADSVKVLKEILGLSSLSPRGMELRCQIMKKVPSVDYIDIDDVAILFKGRISAAILYDRLKKANEHFGGIPSPLKQFTLTDAEFIIEVAREQFVNLAREYFILPIEARQLVTDLVRDQSGHLARALYQYTDPWTLCNAVLTPLFDDFSKHRCAYTLSLNMMFKALQKVLSDTSDIELIGN</sequence>
<evidence type="ECO:0000256" key="11">
    <source>
        <dbReference type="ARBA" id="ARBA00030945"/>
    </source>
</evidence>
<dbReference type="SUPFAM" id="SSF53067">
    <property type="entry name" value="Actin-like ATPase domain"/>
    <property type="match status" value="2"/>
</dbReference>
<evidence type="ECO:0000256" key="10">
    <source>
        <dbReference type="ARBA" id="ARBA00030019"/>
    </source>
</evidence>
<dbReference type="InterPro" id="IPR029047">
    <property type="entry name" value="HSP70_peptide-bd_sf"/>
</dbReference>
<evidence type="ECO:0000313" key="14">
    <source>
        <dbReference type="Proteomes" id="UP000549765"/>
    </source>
</evidence>
<comment type="function">
    <text evidence="1">Acts as a chaperone.</text>
</comment>
<protein>
    <recommendedName>
        <fullName evidence="3">Chaperone protein DnaK</fullName>
    </recommendedName>
    <alternativeName>
        <fullName evidence="4">Chaperone protein dnaK</fullName>
    </alternativeName>
    <alternativeName>
        <fullName evidence="12">HSP70</fullName>
    </alternativeName>
    <alternativeName>
        <fullName evidence="11">Heat shock 70 kDa protein</fullName>
    </alternativeName>
    <alternativeName>
        <fullName evidence="10">Heat shock protein 70</fullName>
    </alternativeName>
</protein>
<keyword evidence="9" id="KW-0143">Chaperone</keyword>
<dbReference type="PRINTS" id="PR00301">
    <property type="entry name" value="HEATSHOCK70"/>
</dbReference>
<evidence type="ECO:0000256" key="2">
    <source>
        <dbReference type="ARBA" id="ARBA00007381"/>
    </source>
</evidence>
<keyword evidence="5" id="KW-0597">Phosphoprotein</keyword>
<dbReference type="Pfam" id="PF00012">
    <property type="entry name" value="HSP70"/>
    <property type="match status" value="1"/>
</dbReference>
<evidence type="ECO:0000256" key="5">
    <source>
        <dbReference type="ARBA" id="ARBA00022553"/>
    </source>
</evidence>
<gene>
    <name evidence="13" type="ORF">HF964_02720</name>
</gene>
<dbReference type="PANTHER" id="PTHR19375">
    <property type="entry name" value="HEAT SHOCK PROTEIN 70KDA"/>
    <property type="match status" value="1"/>
</dbReference>
<dbReference type="InterPro" id="IPR013126">
    <property type="entry name" value="Hsp_70_fam"/>
</dbReference>
<evidence type="ECO:0000313" key="13">
    <source>
        <dbReference type="EMBL" id="NKZ23723.1"/>
    </source>
</evidence>
<evidence type="ECO:0000256" key="6">
    <source>
        <dbReference type="ARBA" id="ARBA00022741"/>
    </source>
</evidence>
<dbReference type="InterPro" id="IPR043129">
    <property type="entry name" value="ATPase_NBD"/>
</dbReference>
<dbReference type="FunFam" id="3.90.640.10:FF:000003">
    <property type="entry name" value="Molecular chaperone DnaK"/>
    <property type="match status" value="1"/>
</dbReference>
<dbReference type="Gene3D" id="3.30.420.40">
    <property type="match status" value="2"/>
</dbReference>
<comment type="similarity">
    <text evidence="2">Belongs to the heat shock protein 70 family.</text>
</comment>
<evidence type="ECO:0000256" key="3">
    <source>
        <dbReference type="ARBA" id="ARBA00014415"/>
    </source>
</evidence>
<keyword evidence="7" id="KW-0067">ATP-binding</keyword>
<dbReference type="PROSITE" id="PS01036">
    <property type="entry name" value="HSP70_3"/>
    <property type="match status" value="1"/>
</dbReference>
<evidence type="ECO:0000256" key="1">
    <source>
        <dbReference type="ARBA" id="ARBA00002290"/>
    </source>
</evidence>
<name>A0A7X6N4E8_9LACO</name>
<evidence type="ECO:0000256" key="9">
    <source>
        <dbReference type="ARBA" id="ARBA00023186"/>
    </source>
</evidence>
<dbReference type="SUPFAM" id="SSF100920">
    <property type="entry name" value="Heat shock protein 70kD (HSP70), peptide-binding domain"/>
    <property type="match status" value="1"/>
</dbReference>
<evidence type="ECO:0000256" key="12">
    <source>
        <dbReference type="ARBA" id="ARBA00033103"/>
    </source>
</evidence>
<accession>A0A7X6N4E8</accession>
<dbReference type="InterPro" id="IPR018181">
    <property type="entry name" value="Heat_shock_70_CS"/>
</dbReference>
<dbReference type="RefSeq" id="WP_168721507.1">
    <property type="nucleotide sequence ID" value="NZ_JAAXPN010000001.1"/>
</dbReference>
<evidence type="ECO:0000256" key="7">
    <source>
        <dbReference type="ARBA" id="ARBA00022840"/>
    </source>
</evidence>